<dbReference type="AlphaFoldDB" id="A0A7J6GBB5"/>
<proteinExistence type="predicted"/>
<gene>
    <name evidence="1" type="ORF">F8388_024534</name>
</gene>
<dbReference type="Proteomes" id="UP000525078">
    <property type="component" value="Unassembled WGS sequence"/>
</dbReference>
<accession>A0A7J6GBB5</accession>
<name>A0A7J6GBB5_CANSA</name>
<evidence type="ECO:0000313" key="2">
    <source>
        <dbReference type="Proteomes" id="UP000525078"/>
    </source>
</evidence>
<sequence>MNWRHYKKNARYFISTFISYLFCTP</sequence>
<comment type="caution">
    <text evidence="1">The sequence shown here is derived from an EMBL/GenBank/DDBJ whole genome shotgun (WGS) entry which is preliminary data.</text>
</comment>
<reference evidence="1 2" key="1">
    <citation type="journal article" date="2020" name="bioRxiv">
        <title>Sequence and annotation of 42 cannabis genomes reveals extensive copy number variation in cannabinoid synthesis and pathogen resistance genes.</title>
        <authorList>
            <person name="Mckernan K.J."/>
            <person name="Helbert Y."/>
            <person name="Kane L.T."/>
            <person name="Ebling H."/>
            <person name="Zhang L."/>
            <person name="Liu B."/>
            <person name="Eaton Z."/>
            <person name="Mclaughlin S."/>
            <person name="Kingan S."/>
            <person name="Baybayan P."/>
            <person name="Concepcion G."/>
            <person name="Jordan M."/>
            <person name="Riva A."/>
            <person name="Barbazuk W."/>
            <person name="Harkins T."/>
        </authorList>
    </citation>
    <scope>NUCLEOTIDE SEQUENCE [LARGE SCALE GENOMIC DNA]</scope>
    <source>
        <strain evidence="2">cv. Jamaican Lion 4</strain>
        <tissue evidence="1">Leaf</tissue>
    </source>
</reference>
<organism evidence="1 2">
    <name type="scientific">Cannabis sativa</name>
    <name type="common">Hemp</name>
    <name type="synonym">Marijuana</name>
    <dbReference type="NCBI Taxonomy" id="3483"/>
    <lineage>
        <taxon>Eukaryota</taxon>
        <taxon>Viridiplantae</taxon>
        <taxon>Streptophyta</taxon>
        <taxon>Embryophyta</taxon>
        <taxon>Tracheophyta</taxon>
        <taxon>Spermatophyta</taxon>
        <taxon>Magnoliopsida</taxon>
        <taxon>eudicotyledons</taxon>
        <taxon>Gunneridae</taxon>
        <taxon>Pentapetalae</taxon>
        <taxon>rosids</taxon>
        <taxon>fabids</taxon>
        <taxon>Rosales</taxon>
        <taxon>Cannabaceae</taxon>
        <taxon>Cannabis</taxon>
    </lineage>
</organism>
<dbReference type="EMBL" id="JAATIP010000065">
    <property type="protein sequence ID" value="KAF4380241.1"/>
    <property type="molecule type" value="Genomic_DNA"/>
</dbReference>
<evidence type="ECO:0000313" key="1">
    <source>
        <dbReference type="EMBL" id="KAF4380241.1"/>
    </source>
</evidence>
<protein>
    <submittedName>
        <fullName evidence="1">Uncharacterized protein</fullName>
    </submittedName>
</protein>